<evidence type="ECO:0000259" key="1">
    <source>
        <dbReference type="Pfam" id="PF13472"/>
    </source>
</evidence>
<evidence type="ECO:0000313" key="3">
    <source>
        <dbReference type="Proteomes" id="UP000480266"/>
    </source>
</evidence>
<organism evidence="2 3">
    <name type="scientific">Candidatus Afipia apatlaquensis</name>
    <dbReference type="NCBI Taxonomy" id="2712852"/>
    <lineage>
        <taxon>Bacteria</taxon>
        <taxon>Pseudomonadati</taxon>
        <taxon>Pseudomonadota</taxon>
        <taxon>Alphaproteobacteria</taxon>
        <taxon>Hyphomicrobiales</taxon>
        <taxon>Nitrobacteraceae</taxon>
        <taxon>Afipia</taxon>
    </lineage>
</organism>
<dbReference type="GO" id="GO:0004622">
    <property type="term" value="F:phosphatidylcholine lysophospholipase activity"/>
    <property type="evidence" value="ECO:0007669"/>
    <property type="project" value="TreeGrafter"/>
</dbReference>
<evidence type="ECO:0000313" key="2">
    <source>
        <dbReference type="EMBL" id="NGX94543.1"/>
    </source>
</evidence>
<dbReference type="Proteomes" id="UP000480266">
    <property type="component" value="Unassembled WGS sequence"/>
</dbReference>
<dbReference type="AlphaFoldDB" id="A0A7C9RD52"/>
<protein>
    <submittedName>
        <fullName evidence="2">Arylesterase</fullName>
    </submittedName>
</protein>
<dbReference type="SUPFAM" id="SSF52266">
    <property type="entry name" value="SGNH hydrolase"/>
    <property type="match status" value="1"/>
</dbReference>
<dbReference type="InterPro" id="IPR036514">
    <property type="entry name" value="SGNH_hydro_sf"/>
</dbReference>
<dbReference type="CDD" id="cd01822">
    <property type="entry name" value="Lysophospholipase_L1_like"/>
    <property type="match status" value="1"/>
</dbReference>
<feature type="domain" description="SGNH hydrolase-type esterase" evidence="1">
    <location>
        <begin position="59"/>
        <end position="218"/>
    </location>
</feature>
<dbReference type="InterPro" id="IPR013830">
    <property type="entry name" value="SGNH_hydro"/>
</dbReference>
<dbReference type="InterPro" id="IPR051532">
    <property type="entry name" value="Ester_Hydrolysis_Enzymes"/>
</dbReference>
<dbReference type="Gene3D" id="3.40.50.1110">
    <property type="entry name" value="SGNH hydrolase"/>
    <property type="match status" value="1"/>
</dbReference>
<dbReference type="PANTHER" id="PTHR30383:SF24">
    <property type="entry name" value="THIOESTERASE 1_PROTEASE 1_LYSOPHOSPHOLIPASE L1"/>
    <property type="match status" value="1"/>
</dbReference>
<reference evidence="2" key="1">
    <citation type="submission" date="2020-02" db="EMBL/GenBank/DDBJ databases">
        <title>Draft genome sequence of Candidatus Afipia apatlaquensis IBT-C3, a potential strain for decolorization of textile dyes.</title>
        <authorList>
            <person name="Sanchez-Reyes A."/>
            <person name="Breton-Deval L."/>
            <person name="Mangelson H."/>
            <person name="Sanchez-Flores A."/>
        </authorList>
    </citation>
    <scope>NUCLEOTIDE SEQUENCE [LARGE SCALE GENOMIC DNA]</scope>
    <source>
        <strain evidence="2">IBT-C3</strain>
    </source>
</reference>
<keyword evidence="3" id="KW-1185">Reference proteome</keyword>
<name>A0A7C9RD52_9BRAD</name>
<comment type="caution">
    <text evidence="2">The sequence shown here is derived from an EMBL/GenBank/DDBJ whole genome shotgun (WGS) entry which is preliminary data.</text>
</comment>
<dbReference type="EMBL" id="JAAMRR010000238">
    <property type="protein sequence ID" value="NGX94543.1"/>
    <property type="molecule type" value="Genomic_DNA"/>
</dbReference>
<accession>A0A7C9RD52</accession>
<proteinExistence type="predicted"/>
<gene>
    <name evidence="2" type="ORF">G4V63_04700</name>
</gene>
<sequence>MRLSMDHSYGGFGGAVERLLRVFIVAATGAMMAMSGPASAQMASVQPDVKDVKPIRLAVLGDSLTAGFGLPASAAFPVRLQKALSEKGIATDIHNAGVSGDTTTGGLARLDWSIPPGTEAVIVELGANDALRGVDPKVARGALDDILTKLKARNIAVLLCGMYAPPNYGAEYTAKFNSIYPELAKSHKVPLYPFFLDGVATEAKLTQPDGLHPTAAGVDVVVERILPTVEAFLKDRASQLGKP</sequence>
<dbReference type="Pfam" id="PF13472">
    <property type="entry name" value="Lipase_GDSL_2"/>
    <property type="match status" value="1"/>
</dbReference>
<dbReference type="PANTHER" id="PTHR30383">
    <property type="entry name" value="THIOESTERASE 1/PROTEASE 1/LYSOPHOSPHOLIPASE L1"/>
    <property type="match status" value="1"/>
</dbReference>